<gene>
    <name evidence="4" type="ORF">ACFOD4_10655</name>
</gene>
<keyword evidence="5" id="KW-1185">Reference proteome</keyword>
<dbReference type="InterPro" id="IPR011234">
    <property type="entry name" value="Fumarylacetoacetase-like_C"/>
</dbReference>
<dbReference type="RefSeq" id="WP_379596269.1">
    <property type="nucleotide sequence ID" value="NZ_JBHRTN010000009.1"/>
</dbReference>
<proteinExistence type="inferred from homology"/>
<organism evidence="4 5">
    <name type="scientific">Teichococcus globiformis</name>
    <dbReference type="NCBI Taxonomy" id="2307229"/>
    <lineage>
        <taxon>Bacteria</taxon>
        <taxon>Pseudomonadati</taxon>
        <taxon>Pseudomonadota</taxon>
        <taxon>Alphaproteobacteria</taxon>
        <taxon>Acetobacterales</taxon>
        <taxon>Roseomonadaceae</taxon>
        <taxon>Roseomonas</taxon>
    </lineage>
</organism>
<dbReference type="Gene3D" id="3.90.850.10">
    <property type="entry name" value="Fumarylacetoacetase-like, C-terminal domain"/>
    <property type="match status" value="1"/>
</dbReference>
<dbReference type="EMBL" id="JBHRTN010000009">
    <property type="protein sequence ID" value="MFC3125523.1"/>
    <property type="molecule type" value="Genomic_DNA"/>
</dbReference>
<evidence type="ECO:0000256" key="2">
    <source>
        <dbReference type="ARBA" id="ARBA00022723"/>
    </source>
</evidence>
<evidence type="ECO:0000313" key="5">
    <source>
        <dbReference type="Proteomes" id="UP001595593"/>
    </source>
</evidence>
<keyword evidence="2" id="KW-0479">Metal-binding</keyword>
<comment type="caution">
    <text evidence="4">The sequence shown here is derived from an EMBL/GenBank/DDBJ whole genome shotgun (WGS) entry which is preliminary data.</text>
</comment>
<dbReference type="InterPro" id="IPR051121">
    <property type="entry name" value="FAH"/>
</dbReference>
<protein>
    <submittedName>
        <fullName evidence="4">Fumarylacetoacetate hydrolase family protein</fullName>
    </submittedName>
</protein>
<dbReference type="SUPFAM" id="SSF56529">
    <property type="entry name" value="FAH"/>
    <property type="match status" value="1"/>
</dbReference>
<dbReference type="PANTHER" id="PTHR42796">
    <property type="entry name" value="FUMARYLACETOACETATE HYDROLASE DOMAIN-CONTAINING PROTEIN 2A-RELATED"/>
    <property type="match status" value="1"/>
</dbReference>
<evidence type="ECO:0000259" key="3">
    <source>
        <dbReference type="Pfam" id="PF01557"/>
    </source>
</evidence>
<evidence type="ECO:0000256" key="1">
    <source>
        <dbReference type="ARBA" id="ARBA00010211"/>
    </source>
</evidence>
<dbReference type="GO" id="GO:0016787">
    <property type="term" value="F:hydrolase activity"/>
    <property type="evidence" value="ECO:0007669"/>
    <property type="project" value="UniProtKB-KW"/>
</dbReference>
<reference evidence="5" key="1">
    <citation type="journal article" date="2019" name="Int. J. Syst. Evol. Microbiol.">
        <title>The Global Catalogue of Microorganisms (GCM) 10K type strain sequencing project: providing services to taxonomists for standard genome sequencing and annotation.</title>
        <authorList>
            <consortium name="The Broad Institute Genomics Platform"/>
            <consortium name="The Broad Institute Genome Sequencing Center for Infectious Disease"/>
            <person name="Wu L."/>
            <person name="Ma J."/>
        </authorList>
    </citation>
    <scope>NUCLEOTIDE SEQUENCE [LARGE SCALE GENOMIC DNA]</scope>
    <source>
        <strain evidence="5">KCTC 52094</strain>
    </source>
</reference>
<sequence>MLLDGNKISINGRDISWDDCCMRLIAFAQDGHARLGARLGADVVALHEVIPALPPDWNLALGALGLPGSAASLQARLAEAPKRPLASVKLLPAVPRPGKIICIGLNYVEHAKEGNNPIPDYPAVFFRGGTSLAAPGEALLRPRVSEKFDYEAELVIVIGQQARHLTEDNALGCVAGYTCMNEGSIRDYQRKSTQWGMGKNFDRTGGLGPEIVTPDEIPQGPNALRITSRINGQTLQDSNTSDMIFSVPRILTILSEAMTLEPGDIIATGTPSGVGYPRKPPVFMKAGDVAEIEIEGIGILSNPVEDEA</sequence>
<dbReference type="Proteomes" id="UP001595593">
    <property type="component" value="Unassembled WGS sequence"/>
</dbReference>
<accession>A0ABV7FYN2</accession>
<keyword evidence="4" id="KW-0378">Hydrolase</keyword>
<name>A0ABV7FYN2_9PROT</name>
<feature type="domain" description="Fumarylacetoacetase-like C-terminal" evidence="3">
    <location>
        <begin position="99"/>
        <end position="304"/>
    </location>
</feature>
<evidence type="ECO:0000313" key="4">
    <source>
        <dbReference type="EMBL" id="MFC3125523.1"/>
    </source>
</evidence>
<comment type="similarity">
    <text evidence="1">Belongs to the FAH family.</text>
</comment>
<dbReference type="PANTHER" id="PTHR42796:SF4">
    <property type="entry name" value="FUMARYLACETOACETATE HYDROLASE DOMAIN-CONTAINING PROTEIN 2A"/>
    <property type="match status" value="1"/>
</dbReference>
<dbReference type="Pfam" id="PF01557">
    <property type="entry name" value="FAA_hydrolase"/>
    <property type="match status" value="1"/>
</dbReference>
<dbReference type="InterPro" id="IPR036663">
    <property type="entry name" value="Fumarylacetoacetase_C_sf"/>
</dbReference>